<keyword evidence="3" id="KW-0413">Isomerase</keyword>
<feature type="transmembrane region" description="Helical" evidence="6">
    <location>
        <begin position="30"/>
        <end position="59"/>
    </location>
</feature>
<dbReference type="FunFam" id="3.20.20.10:FF:000002">
    <property type="entry name" value="Alanine racemase"/>
    <property type="match status" value="1"/>
</dbReference>
<keyword evidence="6" id="KW-0472">Membrane</keyword>
<dbReference type="GO" id="GO:0030632">
    <property type="term" value="P:D-alanine biosynthetic process"/>
    <property type="evidence" value="ECO:0007669"/>
    <property type="project" value="TreeGrafter"/>
</dbReference>
<dbReference type="Pfam" id="PF00842">
    <property type="entry name" value="Ala_racemase_C"/>
    <property type="match status" value="1"/>
</dbReference>
<dbReference type="PANTHER" id="PTHR30511:SF0">
    <property type="entry name" value="ALANINE RACEMASE, CATABOLIC-RELATED"/>
    <property type="match status" value="1"/>
</dbReference>
<dbReference type="GO" id="GO:0005829">
    <property type="term" value="C:cytosol"/>
    <property type="evidence" value="ECO:0007669"/>
    <property type="project" value="TreeGrafter"/>
</dbReference>
<dbReference type="Gene3D" id="2.40.37.10">
    <property type="entry name" value="Lyase, Ornithine Decarboxylase, Chain A, domain 1"/>
    <property type="match status" value="1"/>
</dbReference>
<dbReference type="SMART" id="SM01005">
    <property type="entry name" value="Ala_racemase_C"/>
    <property type="match status" value="1"/>
</dbReference>
<evidence type="ECO:0000256" key="4">
    <source>
        <dbReference type="PIRSR" id="PIRSR600821-50"/>
    </source>
</evidence>
<evidence type="ECO:0000256" key="3">
    <source>
        <dbReference type="ARBA" id="ARBA00023235"/>
    </source>
</evidence>
<feature type="domain" description="Alanine racemase C-terminal" evidence="7">
    <location>
        <begin position="324"/>
        <end position="449"/>
    </location>
</feature>
<dbReference type="PRINTS" id="PR00992">
    <property type="entry name" value="ALARACEMASE"/>
</dbReference>
<dbReference type="InterPro" id="IPR001608">
    <property type="entry name" value="Ala_racemase_N"/>
</dbReference>
<dbReference type="Pfam" id="PF13516">
    <property type="entry name" value="LRR_6"/>
    <property type="match status" value="7"/>
</dbReference>
<dbReference type="GO" id="GO:0030170">
    <property type="term" value="F:pyridoxal phosphate binding"/>
    <property type="evidence" value="ECO:0007669"/>
    <property type="project" value="TreeGrafter"/>
</dbReference>
<feature type="transmembrane region" description="Helical" evidence="6">
    <location>
        <begin position="65"/>
        <end position="84"/>
    </location>
</feature>
<dbReference type="PROSITE" id="PS00395">
    <property type="entry name" value="ALANINE_RACEMASE"/>
    <property type="match status" value="1"/>
</dbReference>
<dbReference type="InterPro" id="IPR000821">
    <property type="entry name" value="Ala_racemase"/>
</dbReference>
<evidence type="ECO:0000256" key="1">
    <source>
        <dbReference type="ARBA" id="ARBA00001933"/>
    </source>
</evidence>
<accession>A0A814LDZ1</accession>
<keyword evidence="6" id="KW-0812">Transmembrane</keyword>
<evidence type="ECO:0000256" key="2">
    <source>
        <dbReference type="ARBA" id="ARBA00022898"/>
    </source>
</evidence>
<dbReference type="NCBIfam" id="TIGR00492">
    <property type="entry name" value="alr"/>
    <property type="match status" value="1"/>
</dbReference>
<dbReference type="InterPro" id="IPR032675">
    <property type="entry name" value="LRR_dom_sf"/>
</dbReference>
<dbReference type="EMBL" id="CAJNOG010000194">
    <property type="protein sequence ID" value="CAF1062067.1"/>
    <property type="molecule type" value="Genomic_DNA"/>
</dbReference>
<dbReference type="GO" id="GO:0008784">
    <property type="term" value="F:alanine racemase activity"/>
    <property type="evidence" value="ECO:0007669"/>
    <property type="project" value="InterPro"/>
</dbReference>
<dbReference type="Pfam" id="PF01168">
    <property type="entry name" value="Ala_racemase_N"/>
    <property type="match status" value="1"/>
</dbReference>
<evidence type="ECO:0000256" key="5">
    <source>
        <dbReference type="PIRSR" id="PIRSR600821-52"/>
    </source>
</evidence>
<feature type="binding site" evidence="5">
    <location>
        <position position="392"/>
    </location>
    <ligand>
        <name>substrate</name>
    </ligand>
</feature>
<dbReference type="SUPFAM" id="SSF50621">
    <property type="entry name" value="Alanine racemase C-terminal domain-like"/>
    <property type="match status" value="1"/>
</dbReference>
<feature type="modified residue" description="N6-(pyridoxal phosphate)lysine" evidence="4">
    <location>
        <position position="118"/>
    </location>
</feature>
<protein>
    <recommendedName>
        <fullName evidence="7">Alanine racemase C-terminal domain-containing protein</fullName>
    </recommendedName>
</protein>
<sequence>MIQQQRFIVIPNYRLWNTIQLTPIKSNIKAFLIISGIFYMIWGIIAFGLEIGIITSAYLTYYRGIWAGVFLIGGGISITTNAYFRPTWIDVNLSVVHSNVRLLKEYIGEKVHLMAVVKGNGYGHGMLEIAEASISASATWLGVASLDEALAIRSKISYDIPILVLGYVAPQYITLARQFRITVTGISLEWLQEAARIAQQPFDFHLKIDTGLNRLGLTTIDEVQAVMKMVSLNPNLNCTRVFTHFSTSEDIQNTSYFRQQLASFHTFLNVIPDRTNKIIHCATSGATLYQPQKPFFDMVRLGNALMGPPNETLKYLLPMQLQNALSLHSILDLVKQLNPGAKVGYGSEYTATQHQWIGTIPMGYADGCHQQFRATNVLVDGKRVPIIGRISMDQLMVALPRKYPTGTRVTFIGQQDSETILADEIAQKANQSRLEVLTKLHLRFNQIDSQGTKYLAKTLETNKTLTTLYLGINKLGPQGVEYLSNTLLKNQAITTIELENNHIGDQGIKYLEYALRHNHTLTTLDLSLNDIGVQGAQDAANILLKNKRLTIFMLNYNHIGIHGTQSIAAALMKNDTLCTLQLGHNQIMDQGAHYIAAALKKNRTLTRLYLEGNDIGTEGAQQLANALRQNQTLIEIHLGMNSIGSEGAKQFANALLTNKTLSGLFLERCTIGLQGLQFFSEVLRENQTLTTLDFSNNGITDRGVGFLINLLAENRVLTTLILKSNCISIQGAKHLINAIIKNKTLMTLDLSNNKIATGGNERFIEIFQTHLEMKIIF</sequence>
<dbReference type="InterPro" id="IPR009006">
    <property type="entry name" value="Ala_racemase/Decarboxylase_C"/>
</dbReference>
<gene>
    <name evidence="8" type="ORF">JYZ213_LOCUS19275</name>
</gene>
<dbReference type="AlphaFoldDB" id="A0A814LDZ1"/>
<keyword evidence="2 4" id="KW-0663">Pyridoxal phosphate</keyword>
<feature type="binding site" evidence="5">
    <location>
        <position position="214"/>
    </location>
    <ligand>
        <name>substrate</name>
    </ligand>
</feature>
<evidence type="ECO:0000259" key="7">
    <source>
        <dbReference type="SMART" id="SM01005"/>
    </source>
</evidence>
<dbReference type="Gene3D" id="3.80.10.10">
    <property type="entry name" value="Ribonuclease Inhibitor"/>
    <property type="match status" value="3"/>
</dbReference>
<dbReference type="Gene3D" id="3.20.20.10">
    <property type="entry name" value="Alanine racemase"/>
    <property type="match status" value="1"/>
</dbReference>
<dbReference type="SUPFAM" id="SSF52047">
    <property type="entry name" value="RNI-like"/>
    <property type="match status" value="1"/>
</dbReference>
<dbReference type="CDD" id="cd00430">
    <property type="entry name" value="PLPDE_III_AR"/>
    <property type="match status" value="1"/>
</dbReference>
<comment type="caution">
    <text evidence="8">The sequence shown here is derived from an EMBL/GenBank/DDBJ whole genome shotgun (WGS) entry which is preliminary data.</text>
</comment>
<dbReference type="InterPro" id="IPR020622">
    <property type="entry name" value="Ala_racemase_pyridoxalP-BS"/>
</dbReference>
<dbReference type="InterPro" id="IPR029066">
    <property type="entry name" value="PLP-binding_barrel"/>
</dbReference>
<dbReference type="InterPro" id="IPR011079">
    <property type="entry name" value="Ala_racemase_C"/>
</dbReference>
<reference evidence="8" key="1">
    <citation type="submission" date="2021-02" db="EMBL/GenBank/DDBJ databases">
        <authorList>
            <person name="Nowell W R."/>
        </authorList>
    </citation>
    <scope>NUCLEOTIDE SEQUENCE</scope>
</reference>
<dbReference type="SUPFAM" id="SSF51419">
    <property type="entry name" value="PLP-binding barrel"/>
    <property type="match status" value="1"/>
</dbReference>
<evidence type="ECO:0000313" key="9">
    <source>
        <dbReference type="Proteomes" id="UP000663845"/>
    </source>
</evidence>
<dbReference type="SMART" id="SM00368">
    <property type="entry name" value="LRR_RI"/>
    <property type="match status" value="12"/>
</dbReference>
<evidence type="ECO:0000313" key="8">
    <source>
        <dbReference type="EMBL" id="CAF1062067.1"/>
    </source>
</evidence>
<evidence type="ECO:0000256" key="6">
    <source>
        <dbReference type="SAM" id="Phobius"/>
    </source>
</evidence>
<dbReference type="PANTHER" id="PTHR30511">
    <property type="entry name" value="ALANINE RACEMASE"/>
    <property type="match status" value="1"/>
</dbReference>
<dbReference type="HAMAP" id="MF_01201">
    <property type="entry name" value="Ala_racemase"/>
    <property type="match status" value="1"/>
</dbReference>
<organism evidence="8 9">
    <name type="scientific">Adineta steineri</name>
    <dbReference type="NCBI Taxonomy" id="433720"/>
    <lineage>
        <taxon>Eukaryota</taxon>
        <taxon>Metazoa</taxon>
        <taxon>Spiralia</taxon>
        <taxon>Gnathifera</taxon>
        <taxon>Rotifera</taxon>
        <taxon>Eurotatoria</taxon>
        <taxon>Bdelloidea</taxon>
        <taxon>Adinetida</taxon>
        <taxon>Adinetidae</taxon>
        <taxon>Adineta</taxon>
    </lineage>
</organism>
<comment type="cofactor">
    <cofactor evidence="1 4">
        <name>pyridoxal 5'-phosphate</name>
        <dbReference type="ChEBI" id="CHEBI:597326"/>
    </cofactor>
</comment>
<dbReference type="Proteomes" id="UP000663845">
    <property type="component" value="Unassembled WGS sequence"/>
</dbReference>
<dbReference type="InterPro" id="IPR001611">
    <property type="entry name" value="Leu-rich_rpt"/>
</dbReference>
<keyword evidence="6" id="KW-1133">Transmembrane helix</keyword>
<proteinExistence type="inferred from homology"/>
<name>A0A814LDZ1_9BILA</name>